<dbReference type="EMBL" id="CP002696">
    <property type="protein sequence ID" value="AEE17312.1"/>
    <property type="molecule type" value="Genomic_DNA"/>
</dbReference>
<dbReference type="PANTHER" id="PTHR33507">
    <property type="entry name" value="INNER MEMBRANE PROTEIN YBBJ"/>
    <property type="match status" value="1"/>
</dbReference>
<dbReference type="Proteomes" id="UP000006546">
    <property type="component" value="Chromosome"/>
</dbReference>
<protein>
    <recommendedName>
        <fullName evidence="6">NfeD-like C-terminal domain-containing protein</fullName>
    </recommendedName>
</protein>
<dbReference type="eggNOG" id="COG1585">
    <property type="taxonomic scope" value="Bacteria"/>
</dbReference>
<feature type="domain" description="NfeD-like C-terminal" evidence="6">
    <location>
        <begin position="88"/>
        <end position="146"/>
    </location>
</feature>
<evidence type="ECO:0000313" key="8">
    <source>
        <dbReference type="Proteomes" id="UP000006546"/>
    </source>
</evidence>
<dbReference type="InterPro" id="IPR012340">
    <property type="entry name" value="NA-bd_OB-fold"/>
</dbReference>
<dbReference type="InterPro" id="IPR002810">
    <property type="entry name" value="NfeD-like_C"/>
</dbReference>
<dbReference type="KEGG" id="tbe:Trebr_1893"/>
<feature type="transmembrane region" description="Helical" evidence="5">
    <location>
        <begin position="51"/>
        <end position="69"/>
    </location>
</feature>
<evidence type="ECO:0000256" key="1">
    <source>
        <dbReference type="ARBA" id="ARBA00004141"/>
    </source>
</evidence>
<keyword evidence="3 5" id="KW-1133">Transmembrane helix</keyword>
<reference evidence="8" key="1">
    <citation type="submission" date="2011-04" db="EMBL/GenBank/DDBJ databases">
        <title>The complete genome of Treponema brennaborense DSM 12168.</title>
        <authorList>
            <person name="Lucas S."/>
            <person name="Han J."/>
            <person name="Lapidus A."/>
            <person name="Bruce D."/>
            <person name="Goodwin L."/>
            <person name="Pitluck S."/>
            <person name="Peters L."/>
            <person name="Kyrpides N."/>
            <person name="Mavromatis K."/>
            <person name="Ivanova N."/>
            <person name="Mikhailova N."/>
            <person name="Pagani I."/>
            <person name="Teshima H."/>
            <person name="Detter J.C."/>
            <person name="Tapia R."/>
            <person name="Han C."/>
            <person name="Land M."/>
            <person name="Hauser L."/>
            <person name="Markowitz V."/>
            <person name="Cheng J.-F."/>
            <person name="Hugenholtz P."/>
            <person name="Woyke T."/>
            <person name="Wu D."/>
            <person name="Gronow S."/>
            <person name="Wellnitz S."/>
            <person name="Brambilla E."/>
            <person name="Klenk H.-P."/>
            <person name="Eisen J.A."/>
        </authorList>
    </citation>
    <scope>NUCLEOTIDE SEQUENCE [LARGE SCALE GENOMIC DNA]</scope>
    <source>
        <strain evidence="8">DSM 12168 / CIP 105900 / DD5/3</strain>
    </source>
</reference>
<evidence type="ECO:0000256" key="5">
    <source>
        <dbReference type="SAM" id="Phobius"/>
    </source>
</evidence>
<organism evidence="7 8">
    <name type="scientific">Treponema brennaborense (strain DSM 12168 / CIP 105900 / DD5/3)</name>
    <dbReference type="NCBI Taxonomy" id="906968"/>
    <lineage>
        <taxon>Bacteria</taxon>
        <taxon>Pseudomonadati</taxon>
        <taxon>Spirochaetota</taxon>
        <taxon>Spirochaetia</taxon>
        <taxon>Spirochaetales</taxon>
        <taxon>Treponemataceae</taxon>
        <taxon>Treponema</taxon>
    </lineage>
</organism>
<dbReference type="PANTHER" id="PTHR33507:SF3">
    <property type="entry name" value="INNER MEMBRANE PROTEIN YBBJ"/>
    <property type="match status" value="1"/>
</dbReference>
<evidence type="ECO:0000256" key="3">
    <source>
        <dbReference type="ARBA" id="ARBA00022989"/>
    </source>
</evidence>
<dbReference type="STRING" id="906968.Trebr_1893"/>
<gene>
    <name evidence="7" type="ordered locus">Trebr_1893</name>
</gene>
<keyword evidence="8" id="KW-1185">Reference proteome</keyword>
<evidence type="ECO:0000259" key="6">
    <source>
        <dbReference type="Pfam" id="PF01957"/>
    </source>
</evidence>
<evidence type="ECO:0000256" key="2">
    <source>
        <dbReference type="ARBA" id="ARBA00022692"/>
    </source>
</evidence>
<sequence>MFDFIIKHLPWFWFGIAVVCTAIEAVTFGLTTIWFAAGALVMIFISFTPLPFAWQLLVFFILSGVLLGFTRPLAVKKLKVGKEKTNSESLIGKKALVVKRISEFEKGEVTVSGTVWTAQSADGSVLEEKTECVIDKIAGVTLVVKPVQE</sequence>
<dbReference type="InterPro" id="IPR052165">
    <property type="entry name" value="Membrane_assoc_protease"/>
</dbReference>
<accession>F4LJ03</accession>
<keyword evidence="2 5" id="KW-0812">Transmembrane</keyword>
<evidence type="ECO:0000256" key="4">
    <source>
        <dbReference type="ARBA" id="ARBA00023136"/>
    </source>
</evidence>
<feature type="transmembrane region" description="Helical" evidence="5">
    <location>
        <begin position="12"/>
        <end position="45"/>
    </location>
</feature>
<dbReference type="AlphaFoldDB" id="F4LJ03"/>
<dbReference type="HOGENOM" id="CLU_116732_2_1_12"/>
<dbReference type="OrthoDB" id="5054at2"/>
<comment type="subcellular location">
    <subcellularLocation>
        <location evidence="1">Membrane</location>
        <topology evidence="1">Multi-pass membrane protein</topology>
    </subcellularLocation>
</comment>
<dbReference type="SUPFAM" id="SSF141322">
    <property type="entry name" value="NfeD domain-like"/>
    <property type="match status" value="1"/>
</dbReference>
<dbReference type="GO" id="GO:0005886">
    <property type="term" value="C:plasma membrane"/>
    <property type="evidence" value="ECO:0007669"/>
    <property type="project" value="TreeGrafter"/>
</dbReference>
<name>F4LJ03_TREBD</name>
<dbReference type="RefSeq" id="WP_013759016.1">
    <property type="nucleotide sequence ID" value="NC_015500.1"/>
</dbReference>
<keyword evidence="4 5" id="KW-0472">Membrane</keyword>
<evidence type="ECO:0000313" key="7">
    <source>
        <dbReference type="EMBL" id="AEE17312.1"/>
    </source>
</evidence>
<dbReference type="Gene3D" id="2.40.50.140">
    <property type="entry name" value="Nucleic acid-binding proteins"/>
    <property type="match status" value="1"/>
</dbReference>
<dbReference type="Pfam" id="PF01957">
    <property type="entry name" value="NfeD"/>
    <property type="match status" value="1"/>
</dbReference>
<proteinExistence type="predicted"/>